<proteinExistence type="predicted"/>
<keyword evidence="1" id="KW-0695">RNA-directed DNA polymerase</keyword>
<sequence length="174" mass="19618">GPTVPNPPKSVNPEEDECVEEMYTDPDHAEYTIKVPPPPPVQKPKPSIQRNFVLHTKDSLPPHIPELKCKALVDLGASINLMPLSVWKKLGLPDLIPTRMTLELANRAICTPDEIARDVFVLVGKFTFLADFVVVDYESDPRVPLILRRPFLRTARALIDVYGEEMILRDGDER</sequence>
<dbReference type="GO" id="GO:0003964">
    <property type="term" value="F:RNA-directed DNA polymerase activity"/>
    <property type="evidence" value="ECO:0007669"/>
    <property type="project" value="UniProtKB-KW"/>
</dbReference>
<evidence type="ECO:0000313" key="1">
    <source>
        <dbReference type="EMBL" id="GFC84522.1"/>
    </source>
</evidence>
<keyword evidence="1" id="KW-0548">Nucleotidyltransferase</keyword>
<dbReference type="PANTHER" id="PTHR33067:SF9">
    <property type="entry name" value="RNA-DIRECTED DNA POLYMERASE"/>
    <property type="match status" value="1"/>
</dbReference>
<gene>
    <name evidence="1" type="ORF">Tci_856492</name>
</gene>
<dbReference type="EMBL" id="BKCJ011095025">
    <property type="protein sequence ID" value="GFC84522.1"/>
    <property type="molecule type" value="Genomic_DNA"/>
</dbReference>
<reference evidence="1" key="1">
    <citation type="journal article" date="2019" name="Sci. Rep.">
        <title>Draft genome of Tanacetum cinerariifolium, the natural source of mosquito coil.</title>
        <authorList>
            <person name="Yamashiro T."/>
            <person name="Shiraishi A."/>
            <person name="Satake H."/>
            <person name="Nakayama K."/>
        </authorList>
    </citation>
    <scope>NUCLEOTIDE SEQUENCE</scope>
</reference>
<feature type="non-terminal residue" evidence="1">
    <location>
        <position position="1"/>
    </location>
</feature>
<feature type="non-terminal residue" evidence="1">
    <location>
        <position position="174"/>
    </location>
</feature>
<organism evidence="1">
    <name type="scientific">Tanacetum cinerariifolium</name>
    <name type="common">Dalmatian daisy</name>
    <name type="synonym">Chrysanthemum cinerariifolium</name>
    <dbReference type="NCBI Taxonomy" id="118510"/>
    <lineage>
        <taxon>Eukaryota</taxon>
        <taxon>Viridiplantae</taxon>
        <taxon>Streptophyta</taxon>
        <taxon>Embryophyta</taxon>
        <taxon>Tracheophyta</taxon>
        <taxon>Spermatophyta</taxon>
        <taxon>Magnoliopsida</taxon>
        <taxon>eudicotyledons</taxon>
        <taxon>Gunneridae</taxon>
        <taxon>Pentapetalae</taxon>
        <taxon>asterids</taxon>
        <taxon>campanulids</taxon>
        <taxon>Asterales</taxon>
        <taxon>Asteraceae</taxon>
        <taxon>Asteroideae</taxon>
        <taxon>Anthemideae</taxon>
        <taxon>Anthemidinae</taxon>
        <taxon>Tanacetum</taxon>
    </lineage>
</organism>
<dbReference type="PANTHER" id="PTHR33067">
    <property type="entry name" value="RNA-DIRECTED DNA POLYMERASE-RELATED"/>
    <property type="match status" value="1"/>
</dbReference>
<comment type="caution">
    <text evidence="1">The sequence shown here is derived from an EMBL/GenBank/DDBJ whole genome shotgun (WGS) entry which is preliminary data.</text>
</comment>
<accession>A0A699RKL7</accession>
<protein>
    <submittedName>
        <fullName evidence="1">Reverse transcriptase domain-containing protein</fullName>
    </submittedName>
</protein>
<dbReference type="SUPFAM" id="SSF50630">
    <property type="entry name" value="Acid proteases"/>
    <property type="match status" value="1"/>
</dbReference>
<name>A0A699RKL7_TANCI</name>
<dbReference type="Gene3D" id="2.40.70.10">
    <property type="entry name" value="Acid Proteases"/>
    <property type="match status" value="1"/>
</dbReference>
<dbReference type="InterPro" id="IPR021109">
    <property type="entry name" value="Peptidase_aspartic_dom_sf"/>
</dbReference>
<dbReference type="CDD" id="cd00303">
    <property type="entry name" value="retropepsin_like"/>
    <property type="match status" value="1"/>
</dbReference>
<keyword evidence="1" id="KW-0808">Transferase</keyword>
<dbReference type="AlphaFoldDB" id="A0A699RKL7"/>